<comment type="cofactor">
    <cofactor evidence="1">
        <name>Mg(2+)</name>
        <dbReference type="ChEBI" id="CHEBI:18420"/>
    </cofactor>
</comment>
<dbReference type="InterPro" id="IPR036965">
    <property type="entry name" value="Terpene_synth_N_sf"/>
</dbReference>
<dbReference type="GO" id="GO:0016102">
    <property type="term" value="P:diterpenoid biosynthetic process"/>
    <property type="evidence" value="ECO:0007669"/>
    <property type="project" value="TreeGrafter"/>
</dbReference>
<feature type="domain" description="Terpene synthase N-terminal" evidence="5">
    <location>
        <begin position="1"/>
        <end position="189"/>
    </location>
</feature>
<evidence type="ECO:0000256" key="3">
    <source>
        <dbReference type="ARBA" id="ARBA00022842"/>
    </source>
</evidence>
<dbReference type="PANTHER" id="PTHR31739">
    <property type="entry name" value="ENT-COPALYL DIPHOSPHATE SYNTHASE, CHLOROPLASTIC"/>
    <property type="match status" value="1"/>
</dbReference>
<accession>A0A7J6VPY4</accession>
<dbReference type="GO" id="GO:0000287">
    <property type="term" value="F:magnesium ion binding"/>
    <property type="evidence" value="ECO:0007669"/>
    <property type="project" value="InterPro"/>
</dbReference>
<reference evidence="7 8" key="1">
    <citation type="submission" date="2020-06" db="EMBL/GenBank/DDBJ databases">
        <title>Transcriptomic and genomic resources for Thalictrum thalictroides and T. hernandezii: Facilitating candidate gene discovery in an emerging model plant lineage.</title>
        <authorList>
            <person name="Arias T."/>
            <person name="Riano-Pachon D.M."/>
            <person name="Di Stilio V.S."/>
        </authorList>
    </citation>
    <scope>NUCLEOTIDE SEQUENCE [LARGE SCALE GENOMIC DNA]</scope>
    <source>
        <strain evidence="8">cv. WT478/WT964</strain>
        <tissue evidence="7">Leaves</tissue>
    </source>
</reference>
<dbReference type="InterPro" id="IPR008930">
    <property type="entry name" value="Terpenoid_cyclase/PrenylTrfase"/>
</dbReference>
<proteinExistence type="predicted"/>
<dbReference type="Gene3D" id="1.10.600.10">
    <property type="entry name" value="Farnesyl Diphosphate Synthase"/>
    <property type="match status" value="1"/>
</dbReference>
<organism evidence="7 8">
    <name type="scientific">Thalictrum thalictroides</name>
    <name type="common">Rue-anemone</name>
    <name type="synonym">Anemone thalictroides</name>
    <dbReference type="NCBI Taxonomy" id="46969"/>
    <lineage>
        <taxon>Eukaryota</taxon>
        <taxon>Viridiplantae</taxon>
        <taxon>Streptophyta</taxon>
        <taxon>Embryophyta</taxon>
        <taxon>Tracheophyta</taxon>
        <taxon>Spermatophyta</taxon>
        <taxon>Magnoliopsida</taxon>
        <taxon>Ranunculales</taxon>
        <taxon>Ranunculaceae</taxon>
        <taxon>Thalictroideae</taxon>
        <taxon>Thalictrum</taxon>
    </lineage>
</organism>
<dbReference type="InterPro" id="IPR005630">
    <property type="entry name" value="Terpene_synthase_metal-bd"/>
</dbReference>
<feature type="domain" description="Terpene synthase metal-binding" evidence="6">
    <location>
        <begin position="264"/>
        <end position="316"/>
    </location>
</feature>
<dbReference type="SUPFAM" id="SSF48576">
    <property type="entry name" value="Terpenoid synthases"/>
    <property type="match status" value="1"/>
</dbReference>
<dbReference type="Pfam" id="PF03936">
    <property type="entry name" value="Terpene_synth_C"/>
    <property type="match status" value="1"/>
</dbReference>
<dbReference type="SUPFAM" id="SSF48239">
    <property type="entry name" value="Terpenoid cyclases/Protein prenyltransferases"/>
    <property type="match status" value="1"/>
</dbReference>
<dbReference type="Gene3D" id="1.50.10.130">
    <property type="entry name" value="Terpene synthase, N-terminal domain"/>
    <property type="match status" value="1"/>
</dbReference>
<dbReference type="OrthoDB" id="1420565at2759"/>
<dbReference type="EMBL" id="JABWDY010029029">
    <property type="protein sequence ID" value="KAF5186628.1"/>
    <property type="molecule type" value="Genomic_DNA"/>
</dbReference>
<comment type="caution">
    <text evidence="7">The sequence shown here is derived from an EMBL/GenBank/DDBJ whole genome shotgun (WGS) entry which is preliminary data.</text>
</comment>
<dbReference type="PANTHER" id="PTHR31739:SF3">
    <property type="entry name" value="ENT-KAUR-16-ENE SYNTHASE, CHLOROPLASTIC"/>
    <property type="match status" value="1"/>
</dbReference>
<keyword evidence="4" id="KW-0456">Lyase</keyword>
<evidence type="ECO:0000256" key="2">
    <source>
        <dbReference type="ARBA" id="ARBA00022723"/>
    </source>
</evidence>
<dbReference type="Pfam" id="PF01397">
    <property type="entry name" value="Terpene_synth"/>
    <property type="match status" value="1"/>
</dbReference>
<dbReference type="GO" id="GO:0010333">
    <property type="term" value="F:terpene synthase activity"/>
    <property type="evidence" value="ECO:0007669"/>
    <property type="project" value="InterPro"/>
</dbReference>
<dbReference type="AlphaFoldDB" id="A0A7J6VPY4"/>
<feature type="non-terminal residue" evidence="7">
    <location>
        <position position="1"/>
    </location>
</feature>
<keyword evidence="3" id="KW-0460">Magnesium</keyword>
<dbReference type="InterPro" id="IPR001906">
    <property type="entry name" value="Terpene_synth_N"/>
</dbReference>
<dbReference type="Proteomes" id="UP000554482">
    <property type="component" value="Unassembled WGS sequence"/>
</dbReference>
<evidence type="ECO:0000259" key="5">
    <source>
        <dbReference type="Pfam" id="PF01397"/>
    </source>
</evidence>
<evidence type="ECO:0000256" key="4">
    <source>
        <dbReference type="ARBA" id="ARBA00023239"/>
    </source>
</evidence>
<dbReference type="FunFam" id="1.50.10.130:FF:000002">
    <property type="entry name" value="Ent-copalyl diphosphate synthase, chloroplastic"/>
    <property type="match status" value="1"/>
</dbReference>
<sequence length="318" mass="36722">MKYQRKNGSLFNSPSTTAAVVAQLHDNNCLNYLSLLLDRFGNAVPTVYPREIYTKLCMVDSLENLGIARHFKEEIKSVLDKTYSCWLMKDEQIFLDIATCGMAFRILRMHGYDISSDALAQFGEKGFSNTLEGYLKDTGAVLELYKASHLAYPDELFLEEMKIWSGNFLKQELSKASMHADRLHQCIRKEVDIAITYPYYANLQRLENKRAVEHYNTDNLRIKKTSYRPLNIDNKAFLGLAVEDFNLIQSMMQREFNQIERWVKENRLDKLTFARQKQSYCYFSSAASLFIPELSDARLSLTKTSMLSTVVDDFYDGG</sequence>
<evidence type="ECO:0000259" key="6">
    <source>
        <dbReference type="Pfam" id="PF03936"/>
    </source>
</evidence>
<keyword evidence="2" id="KW-0479">Metal-binding</keyword>
<evidence type="ECO:0000313" key="7">
    <source>
        <dbReference type="EMBL" id="KAF5186628.1"/>
    </source>
</evidence>
<gene>
    <name evidence="7" type="ORF">FRX31_023785</name>
</gene>
<evidence type="ECO:0000313" key="8">
    <source>
        <dbReference type="Proteomes" id="UP000554482"/>
    </source>
</evidence>
<keyword evidence="8" id="KW-1185">Reference proteome</keyword>
<evidence type="ECO:0000256" key="1">
    <source>
        <dbReference type="ARBA" id="ARBA00001946"/>
    </source>
</evidence>
<protein>
    <submittedName>
        <fullName evidence="7">Ent-kaur-16-ene synthase protein</fullName>
    </submittedName>
</protein>
<dbReference type="InterPro" id="IPR050148">
    <property type="entry name" value="Terpene_synthase-like"/>
</dbReference>
<name>A0A7J6VPY4_THATH</name>
<dbReference type="InterPro" id="IPR008949">
    <property type="entry name" value="Isoprenoid_synthase_dom_sf"/>
</dbReference>
<dbReference type="Gene3D" id="1.50.10.160">
    <property type="match status" value="1"/>
</dbReference>